<evidence type="ECO:0000313" key="2">
    <source>
        <dbReference type="Proteomes" id="UP000320055"/>
    </source>
</evidence>
<gene>
    <name evidence="1" type="ORF">H1P_1700007</name>
</gene>
<keyword evidence="2" id="KW-1185">Reference proteome</keyword>
<dbReference type="Proteomes" id="UP000320055">
    <property type="component" value="Unassembled WGS sequence"/>
</dbReference>
<sequence>MSLVKGIKKGKTIELLEEINIPDGEEILIDILSVNNFWTSLETFRNSQEFNDVNFEEEIFTNLRDQTNGRNVDL</sequence>
<name>A0A563VNA6_9CYAN</name>
<accession>A0A563VNA6</accession>
<dbReference type="EMBL" id="CAACVJ010000080">
    <property type="protein sequence ID" value="VEP12892.1"/>
    <property type="molecule type" value="Genomic_DNA"/>
</dbReference>
<dbReference type="RefSeq" id="WP_144871026.1">
    <property type="nucleotide sequence ID" value="NZ_LR213921.1"/>
</dbReference>
<organism evidence="1 2">
    <name type="scientific">Hyella patelloides LEGE 07179</name>
    <dbReference type="NCBI Taxonomy" id="945734"/>
    <lineage>
        <taxon>Bacteria</taxon>
        <taxon>Bacillati</taxon>
        <taxon>Cyanobacteriota</taxon>
        <taxon>Cyanophyceae</taxon>
        <taxon>Pleurocapsales</taxon>
        <taxon>Hyellaceae</taxon>
        <taxon>Hyella</taxon>
    </lineage>
</organism>
<evidence type="ECO:0000313" key="1">
    <source>
        <dbReference type="EMBL" id="VEP12892.1"/>
    </source>
</evidence>
<proteinExistence type="predicted"/>
<reference evidence="1 2" key="1">
    <citation type="submission" date="2019-01" db="EMBL/GenBank/DDBJ databases">
        <authorList>
            <person name="Brito A."/>
        </authorList>
    </citation>
    <scope>NUCLEOTIDE SEQUENCE [LARGE SCALE GENOMIC DNA]</scope>
    <source>
        <strain evidence="1">1</strain>
    </source>
</reference>
<protein>
    <submittedName>
        <fullName evidence="1">Uncharacterized protein</fullName>
    </submittedName>
</protein>
<dbReference type="AlphaFoldDB" id="A0A563VNA6"/>
<dbReference type="OrthoDB" id="565210at2"/>